<protein>
    <submittedName>
        <fullName evidence="3">Nodule-specific cysteine-rich peptide G23</fullName>
    </submittedName>
</protein>
<evidence type="ECO:0000313" key="3">
    <source>
        <dbReference type="EMBL" id="QQO74639.1"/>
    </source>
</evidence>
<feature type="domain" description="Late nodulin" evidence="2">
    <location>
        <begin position="1"/>
        <end position="53"/>
    </location>
</feature>
<dbReference type="InterPro" id="IPR009810">
    <property type="entry name" value="Nodulin_late_dom"/>
</dbReference>
<keyword evidence="1" id="KW-0732">Signal</keyword>
<dbReference type="Gramene" id="PSAT_LOCUS10652_t1">
    <property type="protein sequence ID" value="CAL5190620.1"/>
    <property type="gene ID" value="PSAT_LOCUS10652"/>
</dbReference>
<accession>A0A7T8IG38</accession>
<sequence>MAEILKFIYVLIIFLFLFLVRTGVGEEFECFIDDDCPPKWNEFYVSKCIGHKCDWVWKWA</sequence>
<organism evidence="3">
    <name type="scientific">Pisum sativum</name>
    <name type="common">Garden pea</name>
    <name type="synonym">Lathyrus oleraceus</name>
    <dbReference type="NCBI Taxonomy" id="3888"/>
    <lineage>
        <taxon>Eukaryota</taxon>
        <taxon>Viridiplantae</taxon>
        <taxon>Streptophyta</taxon>
        <taxon>Embryophyta</taxon>
        <taxon>Tracheophyta</taxon>
        <taxon>Spermatophyta</taxon>
        <taxon>Magnoliopsida</taxon>
        <taxon>eudicotyledons</taxon>
        <taxon>Gunneridae</taxon>
        <taxon>Pentapetalae</taxon>
        <taxon>rosids</taxon>
        <taxon>fabids</taxon>
        <taxon>Fabales</taxon>
        <taxon>Fabaceae</taxon>
        <taxon>Papilionoideae</taxon>
        <taxon>50 kb inversion clade</taxon>
        <taxon>NPAAA clade</taxon>
        <taxon>Hologalegina</taxon>
        <taxon>IRL clade</taxon>
        <taxon>Fabeae</taxon>
        <taxon>Lathyrus</taxon>
    </lineage>
</organism>
<dbReference type="AlphaFoldDB" id="A0A7T8IG38"/>
<feature type="chain" id="PRO_5030658405" evidence="1">
    <location>
        <begin position="26"/>
        <end position="60"/>
    </location>
</feature>
<dbReference type="EMBL" id="MT371121">
    <property type="protein sequence ID" value="QQO74639.1"/>
    <property type="molecule type" value="mRNA"/>
</dbReference>
<proteinExistence type="evidence at transcript level"/>
<evidence type="ECO:0000259" key="2">
    <source>
        <dbReference type="Pfam" id="PF07127"/>
    </source>
</evidence>
<evidence type="ECO:0000256" key="1">
    <source>
        <dbReference type="SAM" id="SignalP"/>
    </source>
</evidence>
<dbReference type="Pfam" id="PF07127">
    <property type="entry name" value="Nodulin_late"/>
    <property type="match status" value="1"/>
</dbReference>
<name>A0A7T8IG38_PEA</name>
<feature type="signal peptide" evidence="1">
    <location>
        <begin position="1"/>
        <end position="25"/>
    </location>
</feature>
<reference evidence="3" key="1">
    <citation type="journal article" date="2020" name="Mol. Cell">
        <title>Proteome analysis reveals a significant host-specific response in Rhizobium leguminosarum bv viciae endosymbiotic cells.</title>
        <authorList>
            <person name="Duran D."/>
            <person name="Albareda M."/>
            <person name="Marina A."/>
            <person name="Garcia C."/>
            <person name="Ruiz-Argueso T."/>
            <person name="Palacios J."/>
        </authorList>
    </citation>
    <scope>NUCLEOTIDE SEQUENCE</scope>
    <source>
        <tissue evidence="3">Root nodules</tissue>
    </source>
</reference>
<dbReference type="GO" id="GO:0046872">
    <property type="term" value="F:metal ion binding"/>
    <property type="evidence" value="ECO:0007669"/>
    <property type="project" value="InterPro"/>
</dbReference>